<name>A0A1E8FD85_9ALTE</name>
<comment type="caution">
    <text evidence="3">The sequence shown here is derived from an EMBL/GenBank/DDBJ whole genome shotgun (WGS) entry which is preliminary data.</text>
</comment>
<dbReference type="SUPFAM" id="SSF47240">
    <property type="entry name" value="Ferritin-like"/>
    <property type="match status" value="1"/>
</dbReference>
<dbReference type="Gene3D" id="1.20.1260.10">
    <property type="match status" value="1"/>
</dbReference>
<evidence type="ECO:0000256" key="1">
    <source>
        <dbReference type="SAM" id="SignalP"/>
    </source>
</evidence>
<keyword evidence="1" id="KW-0732">Signal</keyword>
<dbReference type="InterPro" id="IPR019243">
    <property type="entry name" value="DUF2202"/>
</dbReference>
<dbReference type="STRING" id="1856405.BFC17_20200"/>
<evidence type="ECO:0000259" key="2">
    <source>
        <dbReference type="Pfam" id="PF09968"/>
    </source>
</evidence>
<dbReference type="RefSeq" id="WP_070176817.1">
    <property type="nucleotide sequence ID" value="NZ_BMJR01000003.1"/>
</dbReference>
<evidence type="ECO:0000313" key="4">
    <source>
        <dbReference type="Proteomes" id="UP000176037"/>
    </source>
</evidence>
<proteinExistence type="predicted"/>
<reference evidence="3 4" key="1">
    <citation type="submission" date="2016-09" db="EMBL/GenBank/DDBJ databases">
        <title>Alteromonas lipolytica, a new species isolated from sea water.</title>
        <authorList>
            <person name="Wu Y.-H."/>
            <person name="Cheng H."/>
            <person name="Xu X.-W."/>
        </authorList>
    </citation>
    <scope>NUCLEOTIDE SEQUENCE [LARGE SCALE GENOMIC DNA]</scope>
    <source>
        <strain evidence="3 4">JW12</strain>
    </source>
</reference>
<dbReference type="AlphaFoldDB" id="A0A1E8FD85"/>
<feature type="signal peptide" evidence="1">
    <location>
        <begin position="1"/>
        <end position="20"/>
    </location>
</feature>
<gene>
    <name evidence="3" type="ORF">BFC17_20200</name>
</gene>
<feature type="chain" id="PRO_5009214076" description="DUF2202 domain-containing protein" evidence="1">
    <location>
        <begin position="21"/>
        <end position="225"/>
    </location>
</feature>
<organism evidence="3 4">
    <name type="scientific">Alteromonas lipolytica</name>
    <dbReference type="NCBI Taxonomy" id="1856405"/>
    <lineage>
        <taxon>Bacteria</taxon>
        <taxon>Pseudomonadati</taxon>
        <taxon>Pseudomonadota</taxon>
        <taxon>Gammaproteobacteria</taxon>
        <taxon>Alteromonadales</taxon>
        <taxon>Alteromonadaceae</taxon>
        <taxon>Alteromonas/Salinimonas group</taxon>
        <taxon>Alteromonas</taxon>
    </lineage>
</organism>
<dbReference type="InterPro" id="IPR012347">
    <property type="entry name" value="Ferritin-like"/>
</dbReference>
<dbReference type="InterPro" id="IPR009078">
    <property type="entry name" value="Ferritin-like_SF"/>
</dbReference>
<feature type="domain" description="DUF2202" evidence="2">
    <location>
        <begin position="59"/>
        <end position="220"/>
    </location>
</feature>
<dbReference type="EMBL" id="MJIC01000014">
    <property type="protein sequence ID" value="OFI33890.1"/>
    <property type="molecule type" value="Genomic_DNA"/>
</dbReference>
<dbReference type="Pfam" id="PF09968">
    <property type="entry name" value="DUF2202"/>
    <property type="match status" value="1"/>
</dbReference>
<protein>
    <recommendedName>
        <fullName evidence="2">DUF2202 domain-containing protein</fullName>
    </recommendedName>
</protein>
<dbReference type="PROSITE" id="PS51257">
    <property type="entry name" value="PROKAR_LIPOPROTEIN"/>
    <property type="match status" value="1"/>
</dbReference>
<dbReference type="OrthoDB" id="9801086at2"/>
<keyword evidence="4" id="KW-1185">Reference proteome</keyword>
<dbReference type="CDD" id="cd01048">
    <property type="entry name" value="Ferritin_like_AB2"/>
    <property type="match status" value="1"/>
</dbReference>
<evidence type="ECO:0000313" key="3">
    <source>
        <dbReference type="EMBL" id="OFI33890.1"/>
    </source>
</evidence>
<sequence length="225" mass="25041">MQRLLLVILLSLSAVLTGCGGSDSPSPLNVDQNGLTTFNVSQLNTQLNTYALGDLTPIETEGVLLMREEEKLAHDVYITLYNQHGLAIFNNIASSEQTHTDAMQALLERYQLDDPVTDTTVGVFTNSELAYLYTVLTENGAISVLEGLYVGARIEELDIYDLMRLSEDLTDNPDVLMVYNNLLKGSRNHLRSFYAQILNNNGTYRPQYISQALFDEIVNSPIEKG</sequence>
<accession>A0A1E8FD85</accession>
<dbReference type="Proteomes" id="UP000176037">
    <property type="component" value="Unassembled WGS sequence"/>
</dbReference>